<evidence type="ECO:0000313" key="3">
    <source>
        <dbReference type="Proteomes" id="UP001066276"/>
    </source>
</evidence>
<proteinExistence type="predicted"/>
<protein>
    <submittedName>
        <fullName evidence="2">Uncharacterized protein</fullName>
    </submittedName>
</protein>
<keyword evidence="3" id="KW-1185">Reference proteome</keyword>
<comment type="caution">
    <text evidence="2">The sequence shown here is derived from an EMBL/GenBank/DDBJ whole genome shotgun (WGS) entry which is preliminary data.</text>
</comment>
<feature type="region of interest" description="Disordered" evidence="1">
    <location>
        <begin position="1"/>
        <end position="52"/>
    </location>
</feature>
<gene>
    <name evidence="2" type="ORF">NDU88_001478</name>
</gene>
<reference evidence="2" key="1">
    <citation type="journal article" date="2022" name="bioRxiv">
        <title>Sequencing and chromosome-scale assembly of the giantPleurodeles waltlgenome.</title>
        <authorList>
            <person name="Brown T."/>
            <person name="Elewa A."/>
            <person name="Iarovenko S."/>
            <person name="Subramanian E."/>
            <person name="Araus A.J."/>
            <person name="Petzold A."/>
            <person name="Susuki M."/>
            <person name="Suzuki K.-i.T."/>
            <person name="Hayashi T."/>
            <person name="Toyoda A."/>
            <person name="Oliveira C."/>
            <person name="Osipova E."/>
            <person name="Leigh N.D."/>
            <person name="Simon A."/>
            <person name="Yun M.H."/>
        </authorList>
    </citation>
    <scope>NUCLEOTIDE SEQUENCE</scope>
    <source>
        <strain evidence="2">20211129_DDA</strain>
        <tissue evidence="2">Liver</tissue>
    </source>
</reference>
<dbReference type="Proteomes" id="UP001066276">
    <property type="component" value="Chromosome 8"/>
</dbReference>
<name>A0AAV7NEV6_PLEWA</name>
<accession>A0AAV7NEV6</accession>
<sequence>MLQNVLHRPSAASPWAATSRRDPSTVSHTTRPSQTLQATASPPGGPSPLDLSGRLLLTPKSCFSCCALQSPPLEPAGASQPPPHGSTGRSALTALRPVSQPTKRGVSHRGPSGPDELLWGRCRRSPCPLLTTMRGGQATSEAPAAPAVSRVAQSSCGVRREPRGLGRPLPLAPRGQPAAAAPSFRLGHGPQLGALSQPQQAGTQPTASTSHRSRPDSATATSPVRPRRRCRLLTRLIQGHTPRTQGAPQSARSPLPPLTSEPARHRGPPLCFSWAQAAELRRNASAHSAILTTPPCIAISATF</sequence>
<feature type="region of interest" description="Disordered" evidence="1">
    <location>
        <begin position="74"/>
        <end position="119"/>
    </location>
</feature>
<evidence type="ECO:0000256" key="1">
    <source>
        <dbReference type="SAM" id="MobiDB-lite"/>
    </source>
</evidence>
<feature type="compositionally biased region" description="Polar residues" evidence="1">
    <location>
        <begin position="24"/>
        <end position="40"/>
    </location>
</feature>
<organism evidence="2 3">
    <name type="scientific">Pleurodeles waltl</name>
    <name type="common">Iberian ribbed newt</name>
    <dbReference type="NCBI Taxonomy" id="8319"/>
    <lineage>
        <taxon>Eukaryota</taxon>
        <taxon>Metazoa</taxon>
        <taxon>Chordata</taxon>
        <taxon>Craniata</taxon>
        <taxon>Vertebrata</taxon>
        <taxon>Euteleostomi</taxon>
        <taxon>Amphibia</taxon>
        <taxon>Batrachia</taxon>
        <taxon>Caudata</taxon>
        <taxon>Salamandroidea</taxon>
        <taxon>Salamandridae</taxon>
        <taxon>Pleurodelinae</taxon>
        <taxon>Pleurodeles</taxon>
    </lineage>
</organism>
<feature type="region of interest" description="Disordered" evidence="1">
    <location>
        <begin position="134"/>
        <end position="266"/>
    </location>
</feature>
<evidence type="ECO:0000313" key="2">
    <source>
        <dbReference type="EMBL" id="KAJ1113224.1"/>
    </source>
</evidence>
<feature type="compositionally biased region" description="Polar residues" evidence="1">
    <location>
        <begin position="194"/>
        <end position="222"/>
    </location>
</feature>
<dbReference type="AlphaFoldDB" id="A0AAV7NEV6"/>
<dbReference type="EMBL" id="JANPWB010000012">
    <property type="protein sequence ID" value="KAJ1113224.1"/>
    <property type="molecule type" value="Genomic_DNA"/>
</dbReference>
<feature type="compositionally biased region" description="Polar residues" evidence="1">
    <location>
        <begin position="241"/>
        <end position="252"/>
    </location>
</feature>
<feature type="compositionally biased region" description="Low complexity" evidence="1">
    <location>
        <begin position="165"/>
        <end position="182"/>
    </location>
</feature>